<organism evidence="2 3">
    <name type="scientific">Knipowitschia caucasica</name>
    <name type="common">Caucasian dwarf goby</name>
    <name type="synonym">Pomatoschistus caucasicus</name>
    <dbReference type="NCBI Taxonomy" id="637954"/>
    <lineage>
        <taxon>Eukaryota</taxon>
        <taxon>Metazoa</taxon>
        <taxon>Chordata</taxon>
        <taxon>Craniata</taxon>
        <taxon>Vertebrata</taxon>
        <taxon>Euteleostomi</taxon>
        <taxon>Actinopterygii</taxon>
        <taxon>Neopterygii</taxon>
        <taxon>Teleostei</taxon>
        <taxon>Neoteleostei</taxon>
        <taxon>Acanthomorphata</taxon>
        <taxon>Gobiaria</taxon>
        <taxon>Gobiiformes</taxon>
        <taxon>Gobioidei</taxon>
        <taxon>Gobiidae</taxon>
        <taxon>Gobiinae</taxon>
        <taxon>Knipowitschia</taxon>
    </lineage>
</organism>
<reference evidence="2 3" key="1">
    <citation type="submission" date="2024-04" db="EMBL/GenBank/DDBJ databases">
        <authorList>
            <person name="Waldvogel A.-M."/>
            <person name="Schoenle A."/>
        </authorList>
    </citation>
    <scope>NUCLEOTIDE SEQUENCE [LARGE SCALE GENOMIC DNA]</scope>
</reference>
<proteinExistence type="predicted"/>
<dbReference type="Proteomes" id="UP001497482">
    <property type="component" value="Chromosome 15"/>
</dbReference>
<dbReference type="EMBL" id="OZ035837">
    <property type="protein sequence ID" value="CAL1582718.1"/>
    <property type="molecule type" value="Genomic_DNA"/>
</dbReference>
<gene>
    <name evidence="2" type="ORF">KC01_LOCUS13275</name>
</gene>
<keyword evidence="3" id="KW-1185">Reference proteome</keyword>
<protein>
    <submittedName>
        <fullName evidence="2">Uncharacterized protein</fullName>
    </submittedName>
</protein>
<sequence>MFPITCGDGAVPGSTLWPVWGELPADGLWGPGLSLSPERSAGWEREEGPGCGPPEPREHDGAKANGDFLILMNKKLSS</sequence>
<evidence type="ECO:0000256" key="1">
    <source>
        <dbReference type="SAM" id="MobiDB-lite"/>
    </source>
</evidence>
<name>A0AAV2JY67_KNICA</name>
<accession>A0AAV2JY67</accession>
<dbReference type="AlphaFoldDB" id="A0AAV2JY67"/>
<evidence type="ECO:0000313" key="3">
    <source>
        <dbReference type="Proteomes" id="UP001497482"/>
    </source>
</evidence>
<evidence type="ECO:0000313" key="2">
    <source>
        <dbReference type="EMBL" id="CAL1582718.1"/>
    </source>
</evidence>
<feature type="region of interest" description="Disordered" evidence="1">
    <location>
        <begin position="38"/>
        <end position="64"/>
    </location>
</feature>